<gene>
    <name evidence="1" type="ORF">DS031_01255</name>
</gene>
<evidence type="ECO:0000313" key="2">
    <source>
        <dbReference type="Proteomes" id="UP000253314"/>
    </source>
</evidence>
<accession>A0A366Y4R6</accession>
<sequence length="70" mass="8248">MAAKFIVNSKSSRLNTQVLNIKLALNEIETKKKQLHFELEKIQNECPHDFNESMFIKTCSKCQYSESIYY</sequence>
<dbReference type="EMBL" id="QOCW01000001">
    <property type="protein sequence ID" value="RBW71403.1"/>
    <property type="molecule type" value="Genomic_DNA"/>
</dbReference>
<name>A0A366Y4R6_9BACI</name>
<dbReference type="RefSeq" id="WP_113804109.1">
    <property type="nucleotide sequence ID" value="NZ_QOCW01000001.1"/>
</dbReference>
<dbReference type="OrthoDB" id="2889298at2"/>
<reference evidence="1 2" key="1">
    <citation type="submission" date="2018-07" db="EMBL/GenBank/DDBJ databases">
        <title>Lottiidibacillus patelloidae gen. nov., sp. nov., isolated from the intestinal tract of a marine limpet and the reclassification of B. taeanensis BH030017T, B. algicola KMM 3737T and B. hwajinpoensis SW-72T as genus Lottiidibacillus.</title>
        <authorList>
            <person name="Liu R."/>
            <person name="Huang Z."/>
        </authorList>
    </citation>
    <scope>NUCLEOTIDE SEQUENCE [LARGE SCALE GENOMIC DNA]</scope>
    <source>
        <strain evidence="1 2">BH030017</strain>
    </source>
</reference>
<protein>
    <submittedName>
        <fullName evidence="1">Uncharacterized protein</fullName>
    </submittedName>
</protein>
<organism evidence="1 2">
    <name type="scientific">Bacillus taeanensis</name>
    <dbReference type="NCBI Taxonomy" id="273032"/>
    <lineage>
        <taxon>Bacteria</taxon>
        <taxon>Bacillati</taxon>
        <taxon>Bacillota</taxon>
        <taxon>Bacilli</taxon>
        <taxon>Bacillales</taxon>
        <taxon>Bacillaceae</taxon>
        <taxon>Bacillus</taxon>
    </lineage>
</organism>
<keyword evidence="2" id="KW-1185">Reference proteome</keyword>
<comment type="caution">
    <text evidence="1">The sequence shown here is derived from an EMBL/GenBank/DDBJ whole genome shotgun (WGS) entry which is preliminary data.</text>
</comment>
<dbReference type="AlphaFoldDB" id="A0A366Y4R6"/>
<dbReference type="Proteomes" id="UP000253314">
    <property type="component" value="Unassembled WGS sequence"/>
</dbReference>
<evidence type="ECO:0000313" key="1">
    <source>
        <dbReference type="EMBL" id="RBW71403.1"/>
    </source>
</evidence>
<proteinExistence type="predicted"/>